<dbReference type="RefSeq" id="WP_380703231.1">
    <property type="nucleotide sequence ID" value="NZ_JBHSAP010000007.1"/>
</dbReference>
<evidence type="ECO:0000313" key="9">
    <source>
        <dbReference type="EMBL" id="MFC4075870.1"/>
    </source>
</evidence>
<evidence type="ECO:0000256" key="6">
    <source>
        <dbReference type="ARBA" id="ARBA00023326"/>
    </source>
</evidence>
<dbReference type="PANTHER" id="PTHR31297:SF41">
    <property type="entry name" value="ENDOGLUCANASE, PUTATIVE (AFU_ORTHOLOGUE AFUA_5G01830)-RELATED"/>
    <property type="match status" value="1"/>
</dbReference>
<sequence>MLGCQTSGKAVAEASGKDQSKMDFWDTQRKGANMMNSRSLPEEYRAAKAANIQFIRLAPDKWAKDEKFLFEDQPDPNPKRDFLIGNADNYKGLVRSDLKKLKKDLDAAQSQNIKVVITMLSLPGDRWRQFNGNKNDDRIWQNKKYHKQAARFWKDLASELKDHPAVIGYNIVNEPHPETEKTNPLSDFWTQDFNEWYQKVEKTPADLNALNRRVVKSIRTVDKETPIILDAGLYATPWAFKYLQPVKDKKTLYAFHMYEPYELTSQRENQQKKYKYPGTVEVGEKSIAKYWDKNELRKFLRPVREWSQRHDIPANRIIAEEFGINRTVPGASTYLKDLISIFNENGWHWSFYAFREDTWTGMDYELGTDKIRWDEEGNPIKVRKDNPLWNVIKKELAK</sequence>
<organism evidence="9 10">
    <name type="scientific">Salinithrix halophila</name>
    <dbReference type="NCBI Taxonomy" id="1485204"/>
    <lineage>
        <taxon>Bacteria</taxon>
        <taxon>Bacillati</taxon>
        <taxon>Bacillota</taxon>
        <taxon>Bacilli</taxon>
        <taxon>Bacillales</taxon>
        <taxon>Thermoactinomycetaceae</taxon>
        <taxon>Salinithrix</taxon>
    </lineage>
</organism>
<evidence type="ECO:0000313" key="10">
    <source>
        <dbReference type="Proteomes" id="UP001595843"/>
    </source>
</evidence>
<keyword evidence="5 7" id="KW-0326">Glycosidase</keyword>
<evidence type="ECO:0000256" key="5">
    <source>
        <dbReference type="ARBA" id="ARBA00023295"/>
    </source>
</evidence>
<dbReference type="EC" id="3.2.1.-" evidence="9"/>
<name>A0ABV8JC22_9BACL</name>
<keyword evidence="2 7" id="KW-0378">Hydrolase</keyword>
<dbReference type="Proteomes" id="UP001595843">
    <property type="component" value="Unassembled WGS sequence"/>
</dbReference>
<evidence type="ECO:0000259" key="8">
    <source>
        <dbReference type="Pfam" id="PF00150"/>
    </source>
</evidence>
<dbReference type="PROSITE" id="PS00659">
    <property type="entry name" value="GLYCOSYL_HYDROL_F5"/>
    <property type="match status" value="1"/>
</dbReference>
<dbReference type="EMBL" id="JBHSAP010000007">
    <property type="protein sequence ID" value="MFC4075870.1"/>
    <property type="molecule type" value="Genomic_DNA"/>
</dbReference>
<gene>
    <name evidence="9" type="ORF">ACFOUO_03505</name>
</gene>
<dbReference type="InterPro" id="IPR001547">
    <property type="entry name" value="Glyco_hydro_5"/>
</dbReference>
<accession>A0ABV8JC22</accession>
<dbReference type="GO" id="GO:0016798">
    <property type="term" value="F:hydrolase activity, acting on glycosyl bonds"/>
    <property type="evidence" value="ECO:0007669"/>
    <property type="project" value="UniProtKB-KW"/>
</dbReference>
<proteinExistence type="inferred from homology"/>
<dbReference type="SUPFAM" id="SSF51445">
    <property type="entry name" value="(Trans)glycosidases"/>
    <property type="match status" value="1"/>
</dbReference>
<dbReference type="InterPro" id="IPR017853">
    <property type="entry name" value="GH"/>
</dbReference>
<comment type="similarity">
    <text evidence="1 7">Belongs to the glycosyl hydrolase 5 (cellulase A) family.</text>
</comment>
<dbReference type="Pfam" id="PF00150">
    <property type="entry name" value="Cellulase"/>
    <property type="match status" value="1"/>
</dbReference>
<dbReference type="PANTHER" id="PTHR31297">
    <property type="entry name" value="GLUCAN ENDO-1,6-BETA-GLUCOSIDASE B"/>
    <property type="match status" value="1"/>
</dbReference>
<comment type="caution">
    <text evidence="9">The sequence shown here is derived from an EMBL/GenBank/DDBJ whole genome shotgun (WGS) entry which is preliminary data.</text>
</comment>
<evidence type="ECO:0000256" key="2">
    <source>
        <dbReference type="ARBA" id="ARBA00022801"/>
    </source>
</evidence>
<feature type="domain" description="Glycoside hydrolase family 5" evidence="8">
    <location>
        <begin position="84"/>
        <end position="354"/>
    </location>
</feature>
<keyword evidence="6" id="KW-0624">Polysaccharide degradation</keyword>
<evidence type="ECO:0000256" key="1">
    <source>
        <dbReference type="ARBA" id="ARBA00005641"/>
    </source>
</evidence>
<evidence type="ECO:0000256" key="3">
    <source>
        <dbReference type="ARBA" id="ARBA00023001"/>
    </source>
</evidence>
<evidence type="ECO:0000256" key="7">
    <source>
        <dbReference type="RuleBase" id="RU361153"/>
    </source>
</evidence>
<keyword evidence="10" id="KW-1185">Reference proteome</keyword>
<keyword evidence="3" id="KW-0136">Cellulose degradation</keyword>
<dbReference type="Gene3D" id="3.20.20.80">
    <property type="entry name" value="Glycosidases"/>
    <property type="match status" value="1"/>
</dbReference>
<reference evidence="10" key="1">
    <citation type="journal article" date="2019" name="Int. J. Syst. Evol. Microbiol.">
        <title>The Global Catalogue of Microorganisms (GCM) 10K type strain sequencing project: providing services to taxonomists for standard genome sequencing and annotation.</title>
        <authorList>
            <consortium name="The Broad Institute Genomics Platform"/>
            <consortium name="The Broad Institute Genome Sequencing Center for Infectious Disease"/>
            <person name="Wu L."/>
            <person name="Ma J."/>
        </authorList>
    </citation>
    <scope>NUCLEOTIDE SEQUENCE [LARGE SCALE GENOMIC DNA]</scope>
    <source>
        <strain evidence="10">IBRC-M 10813</strain>
    </source>
</reference>
<dbReference type="InterPro" id="IPR018087">
    <property type="entry name" value="Glyco_hydro_5_CS"/>
</dbReference>
<keyword evidence="4" id="KW-0119">Carbohydrate metabolism</keyword>
<evidence type="ECO:0000256" key="4">
    <source>
        <dbReference type="ARBA" id="ARBA00023277"/>
    </source>
</evidence>
<dbReference type="InterPro" id="IPR050386">
    <property type="entry name" value="Glycosyl_hydrolase_5"/>
</dbReference>
<protein>
    <submittedName>
        <fullName evidence="9">Glycoside hydrolase family 5 protein</fullName>
        <ecNumber evidence="9">3.2.1.-</ecNumber>
    </submittedName>
</protein>